<evidence type="ECO:0000256" key="8">
    <source>
        <dbReference type="SAM" id="MobiDB-lite"/>
    </source>
</evidence>
<evidence type="ECO:0000256" key="6">
    <source>
        <dbReference type="PIRSR" id="PIRSR608256-1"/>
    </source>
</evidence>
<evidence type="ECO:0000256" key="3">
    <source>
        <dbReference type="ARBA" id="ARBA00022729"/>
    </source>
</evidence>
<dbReference type="RefSeq" id="WP_057957791.1">
    <property type="nucleotide sequence ID" value="NZ_JARRTL010000027.1"/>
</dbReference>
<evidence type="ECO:0000256" key="4">
    <source>
        <dbReference type="ARBA" id="ARBA00022801"/>
    </source>
</evidence>
<keyword evidence="4 7" id="KW-0378">Hydrolase</keyword>
<evidence type="ECO:0000313" key="12">
    <source>
        <dbReference type="Proteomes" id="UP000036168"/>
    </source>
</evidence>
<feature type="active site" description="Charge relay system" evidence="6">
    <location>
        <position position="150"/>
    </location>
</feature>
<dbReference type="GO" id="GO:0004252">
    <property type="term" value="F:serine-type endopeptidase activity"/>
    <property type="evidence" value="ECO:0007669"/>
    <property type="project" value="InterPro"/>
</dbReference>
<dbReference type="EC" id="3.4.21.-" evidence="7"/>
<dbReference type="InterPro" id="IPR008256">
    <property type="entry name" value="Peptidase_S1B"/>
</dbReference>
<dbReference type="PROSITE" id="PS00672">
    <property type="entry name" value="V8_HIS"/>
    <property type="match status" value="1"/>
</dbReference>
<gene>
    <name evidence="10" type="ORF">AB447_208970</name>
    <name evidence="11" type="ORF">P8828_20495</name>
</gene>
<dbReference type="OrthoDB" id="191045at2"/>
<proteinExistence type="inferred from homology"/>
<dbReference type="Proteomes" id="UP001341297">
    <property type="component" value="Unassembled WGS sequence"/>
</dbReference>
<dbReference type="PANTHER" id="PTHR15462">
    <property type="entry name" value="SERINE PROTEASE"/>
    <property type="match status" value="1"/>
</dbReference>
<comment type="caution">
    <text evidence="10">The sequence shown here is derived from an EMBL/GenBank/DDBJ whole genome shotgun (WGS) entry which is preliminary data.</text>
</comment>
<comment type="similarity">
    <text evidence="1 7">Belongs to the peptidase S1B family.</text>
</comment>
<dbReference type="PROSITE" id="PS00134">
    <property type="entry name" value="TRYPSIN_HIS"/>
    <property type="match status" value="1"/>
</dbReference>
<dbReference type="Gene3D" id="2.40.10.10">
    <property type="entry name" value="Trypsin-like serine proteases"/>
    <property type="match status" value="2"/>
</dbReference>
<dbReference type="SUPFAM" id="SSF50494">
    <property type="entry name" value="Trypsin-like serine proteases"/>
    <property type="match status" value="1"/>
</dbReference>
<evidence type="ECO:0000256" key="5">
    <source>
        <dbReference type="ARBA" id="ARBA00022825"/>
    </source>
</evidence>
<feature type="domain" description="Peptidase S1" evidence="9">
    <location>
        <begin position="132"/>
        <end position="291"/>
    </location>
</feature>
<dbReference type="InterPro" id="IPR050966">
    <property type="entry name" value="Glutamyl_endopeptidase"/>
</dbReference>
<organism evidence="10 12">
    <name type="scientific">Bacillus glycinifermentans</name>
    <dbReference type="NCBI Taxonomy" id="1664069"/>
    <lineage>
        <taxon>Bacteria</taxon>
        <taxon>Bacillati</taxon>
        <taxon>Bacillota</taxon>
        <taxon>Bacilli</taxon>
        <taxon>Bacillales</taxon>
        <taxon>Bacillaceae</taxon>
        <taxon>Bacillus</taxon>
    </lineage>
</organism>
<accession>A0A0T6BI29</accession>
<feature type="signal peptide" evidence="7">
    <location>
        <begin position="1"/>
        <end position="27"/>
    </location>
</feature>
<feature type="active site" description="Charge relay system" evidence="6">
    <location>
        <position position="271"/>
    </location>
</feature>
<dbReference type="InterPro" id="IPR028301">
    <property type="entry name" value="V8_his_AS"/>
</dbReference>
<protein>
    <recommendedName>
        <fullName evidence="7">Serine protease</fullName>
        <ecNumber evidence="7">3.4.21.-</ecNumber>
    </recommendedName>
</protein>
<reference evidence="10" key="2">
    <citation type="submission" date="2015-10" db="EMBL/GenBank/DDBJ databases">
        <authorList>
            <person name="Gilbert D.G."/>
        </authorList>
    </citation>
    <scope>NUCLEOTIDE SEQUENCE</scope>
    <source>
        <strain evidence="10">GO-13</strain>
    </source>
</reference>
<dbReference type="PANTHER" id="PTHR15462:SF8">
    <property type="entry name" value="SERINE PROTEASE"/>
    <property type="match status" value="1"/>
</dbReference>
<evidence type="ECO:0000313" key="11">
    <source>
        <dbReference type="EMBL" id="MEC0487137.1"/>
    </source>
</evidence>
<dbReference type="PRINTS" id="PR00839">
    <property type="entry name" value="V8PROTEASE"/>
</dbReference>
<evidence type="ECO:0000313" key="10">
    <source>
        <dbReference type="EMBL" id="KRT87089.1"/>
    </source>
</evidence>
<keyword evidence="13" id="KW-1185">Reference proteome</keyword>
<dbReference type="AlphaFoldDB" id="A0A0T6BI29"/>
<dbReference type="InterPro" id="IPR009003">
    <property type="entry name" value="Peptidase_S1_PA"/>
</dbReference>
<dbReference type="EMBL" id="JARRTL010000027">
    <property type="protein sequence ID" value="MEC0487137.1"/>
    <property type="molecule type" value="Genomic_DNA"/>
</dbReference>
<keyword evidence="2 7" id="KW-0645">Protease</keyword>
<feature type="active site" description="Charge relay system" evidence="6">
    <location>
        <position position="200"/>
    </location>
</feature>
<feature type="chain" id="PRO_5039746459" description="Serine protease" evidence="7">
    <location>
        <begin position="28"/>
        <end position="320"/>
    </location>
</feature>
<evidence type="ECO:0000313" key="13">
    <source>
        <dbReference type="Proteomes" id="UP001341297"/>
    </source>
</evidence>
<keyword evidence="3 7" id="KW-0732">Signal</keyword>
<reference evidence="10 12" key="1">
    <citation type="journal article" date="2015" name="Int. J. Syst. Evol. Microbiol.">
        <title>Bacillus glycinifermentans sp. nov., isolated from fermented soybean paste.</title>
        <authorList>
            <person name="Kim S.J."/>
            <person name="Dunlap C.A."/>
            <person name="Kwon S.W."/>
            <person name="Rooney A.P."/>
        </authorList>
    </citation>
    <scope>NUCLEOTIDE SEQUENCE [LARGE SCALE GENOMIC DNA]</scope>
    <source>
        <strain evidence="10 12">GO-13</strain>
    </source>
</reference>
<reference evidence="11 13" key="3">
    <citation type="submission" date="2023-03" db="EMBL/GenBank/DDBJ databases">
        <title>Agriculturally important microbes genome sequencing.</title>
        <authorList>
            <person name="Dunlap C."/>
        </authorList>
    </citation>
    <scope>NUCLEOTIDE SEQUENCE [LARGE SCALE GENOMIC DNA]</scope>
    <source>
        <strain evidence="11 13">CBP-3203</strain>
    </source>
</reference>
<dbReference type="InterPro" id="IPR018114">
    <property type="entry name" value="TRYPSIN_HIS"/>
</dbReference>
<sequence>MKICTNFKKWFLVFSFFSGLLSMALFANSTTVLAFDDRDLPTSSDGKEITKEEMQEFKRTMGDKNTSPAFEGTGDLTPSTDGSYDEKQNSLEEITLNGVIGKDNRTRVNNTTTYPHRAITYLEIRYPKSKSPIQCTGFFVNPDTVVTAGHCLHNKNQGGWVKSVKVIPGKNGKSHPYSHVWGTTAYSVKGWTEYQDPNFDYGAVKVERKLGNTVGWLGYEWQSSTLSGTNVTVQGYPDSKPLGTMWKHSGEIILTEPYTIRYTIDTSPGQSGGPVYKSNNKAVGINTKEHWVGDKKNFIYNSGTRITKSVYDNISYWKGL</sequence>
<name>A0A0T6BI29_9BACI</name>
<evidence type="ECO:0000256" key="2">
    <source>
        <dbReference type="ARBA" id="ARBA00022670"/>
    </source>
</evidence>
<dbReference type="InterPro" id="IPR043504">
    <property type="entry name" value="Peptidase_S1_PA_chymotrypsin"/>
</dbReference>
<dbReference type="Proteomes" id="UP000036168">
    <property type="component" value="Unassembled WGS sequence"/>
</dbReference>
<dbReference type="EMBL" id="LECW02000082">
    <property type="protein sequence ID" value="KRT87089.1"/>
    <property type="molecule type" value="Genomic_DNA"/>
</dbReference>
<dbReference type="Pfam" id="PF00089">
    <property type="entry name" value="Trypsin"/>
    <property type="match status" value="1"/>
</dbReference>
<dbReference type="InterPro" id="IPR001254">
    <property type="entry name" value="Trypsin_dom"/>
</dbReference>
<evidence type="ECO:0000256" key="1">
    <source>
        <dbReference type="ARBA" id="ARBA00008764"/>
    </source>
</evidence>
<evidence type="ECO:0000259" key="9">
    <source>
        <dbReference type="Pfam" id="PF00089"/>
    </source>
</evidence>
<feature type="region of interest" description="Disordered" evidence="8">
    <location>
        <begin position="59"/>
        <end position="85"/>
    </location>
</feature>
<dbReference type="GO" id="GO:0006508">
    <property type="term" value="P:proteolysis"/>
    <property type="evidence" value="ECO:0007669"/>
    <property type="project" value="UniProtKB-KW"/>
</dbReference>
<evidence type="ECO:0000256" key="7">
    <source>
        <dbReference type="RuleBase" id="RU004296"/>
    </source>
</evidence>
<keyword evidence="5 7" id="KW-0720">Serine protease</keyword>